<sequence>IRPYLPPIPRLSGSWSLLYSLDQHGISLNTLYARCSTHLGGSLVVIKDSEDAVFGAWLGENVHQSKGAYYGSGECFLWKFKEIVRVYKWTGKNDYVALCEPGYLSFGGGQYGLYLDDTLLDGSSAWCPTFANEPLCSGLGHKQGDTVTFECVGLEVWGVGG</sequence>
<reference evidence="1" key="2">
    <citation type="journal article" date="2020" name="Nat. Commun.">
        <title>Large-scale genome sequencing of mycorrhizal fungi provides insights into the early evolution of symbiotic traits.</title>
        <authorList>
            <person name="Miyauchi S."/>
            <person name="Kiss E."/>
            <person name="Kuo A."/>
            <person name="Drula E."/>
            <person name="Kohler A."/>
            <person name="Sanchez-Garcia M."/>
            <person name="Morin E."/>
            <person name="Andreopoulos B."/>
            <person name="Barry K.W."/>
            <person name="Bonito G."/>
            <person name="Buee M."/>
            <person name="Carver A."/>
            <person name="Chen C."/>
            <person name="Cichocki N."/>
            <person name="Clum A."/>
            <person name="Culley D."/>
            <person name="Crous P.W."/>
            <person name="Fauchery L."/>
            <person name="Girlanda M."/>
            <person name="Hayes R.D."/>
            <person name="Keri Z."/>
            <person name="LaButti K."/>
            <person name="Lipzen A."/>
            <person name="Lombard V."/>
            <person name="Magnuson J."/>
            <person name="Maillard F."/>
            <person name="Murat C."/>
            <person name="Nolan M."/>
            <person name="Ohm R.A."/>
            <person name="Pangilinan J."/>
            <person name="Pereira M.F."/>
            <person name="Perotto S."/>
            <person name="Peter M."/>
            <person name="Pfister S."/>
            <person name="Riley R."/>
            <person name="Sitrit Y."/>
            <person name="Stielow J.B."/>
            <person name="Szollosi G."/>
            <person name="Zifcakova L."/>
            <person name="Stursova M."/>
            <person name="Spatafora J.W."/>
            <person name="Tedersoo L."/>
            <person name="Vaario L.M."/>
            <person name="Yamada A."/>
            <person name="Yan M."/>
            <person name="Wang P."/>
            <person name="Xu J."/>
            <person name="Bruns T."/>
            <person name="Baldrian P."/>
            <person name="Vilgalys R."/>
            <person name="Dunand C."/>
            <person name="Henrissat B."/>
            <person name="Grigoriev I.V."/>
            <person name="Hibbett D."/>
            <person name="Nagy L.G."/>
            <person name="Martin F.M."/>
        </authorList>
    </citation>
    <scope>NUCLEOTIDE SEQUENCE</scope>
    <source>
        <strain evidence="1">P2</strain>
    </source>
</reference>
<protein>
    <submittedName>
        <fullName evidence="1">TLD-domain-containing protein</fullName>
    </submittedName>
</protein>
<feature type="non-terminal residue" evidence="1">
    <location>
        <position position="1"/>
    </location>
</feature>
<organism evidence="1 2">
    <name type="scientific">Thelephora ganbajun</name>
    <name type="common">Ganba fungus</name>
    <dbReference type="NCBI Taxonomy" id="370292"/>
    <lineage>
        <taxon>Eukaryota</taxon>
        <taxon>Fungi</taxon>
        <taxon>Dikarya</taxon>
        <taxon>Basidiomycota</taxon>
        <taxon>Agaricomycotina</taxon>
        <taxon>Agaricomycetes</taxon>
        <taxon>Thelephorales</taxon>
        <taxon>Thelephoraceae</taxon>
        <taxon>Thelephora</taxon>
    </lineage>
</organism>
<evidence type="ECO:0000313" key="2">
    <source>
        <dbReference type="Proteomes" id="UP000886501"/>
    </source>
</evidence>
<dbReference type="Proteomes" id="UP000886501">
    <property type="component" value="Unassembled WGS sequence"/>
</dbReference>
<keyword evidence="2" id="KW-1185">Reference proteome</keyword>
<accession>A0ACB6ZN00</accession>
<evidence type="ECO:0000313" key="1">
    <source>
        <dbReference type="EMBL" id="KAF9651002.1"/>
    </source>
</evidence>
<comment type="caution">
    <text evidence="1">The sequence shown here is derived from an EMBL/GenBank/DDBJ whole genome shotgun (WGS) entry which is preliminary data.</text>
</comment>
<name>A0ACB6ZN00_THEGA</name>
<reference evidence="1" key="1">
    <citation type="submission" date="2019-10" db="EMBL/GenBank/DDBJ databases">
        <authorList>
            <consortium name="DOE Joint Genome Institute"/>
            <person name="Kuo A."/>
            <person name="Miyauchi S."/>
            <person name="Kiss E."/>
            <person name="Drula E."/>
            <person name="Kohler A."/>
            <person name="Sanchez-Garcia M."/>
            <person name="Andreopoulos B."/>
            <person name="Barry K.W."/>
            <person name="Bonito G."/>
            <person name="Buee M."/>
            <person name="Carver A."/>
            <person name="Chen C."/>
            <person name="Cichocki N."/>
            <person name="Clum A."/>
            <person name="Culley D."/>
            <person name="Crous P.W."/>
            <person name="Fauchery L."/>
            <person name="Girlanda M."/>
            <person name="Hayes R."/>
            <person name="Keri Z."/>
            <person name="Labutti K."/>
            <person name="Lipzen A."/>
            <person name="Lombard V."/>
            <person name="Magnuson J."/>
            <person name="Maillard F."/>
            <person name="Morin E."/>
            <person name="Murat C."/>
            <person name="Nolan M."/>
            <person name="Ohm R."/>
            <person name="Pangilinan J."/>
            <person name="Pereira M."/>
            <person name="Perotto S."/>
            <person name="Peter M."/>
            <person name="Riley R."/>
            <person name="Sitrit Y."/>
            <person name="Stielow B."/>
            <person name="Szollosi G."/>
            <person name="Zifcakova L."/>
            <person name="Stursova M."/>
            <person name="Spatafora J.W."/>
            <person name="Tedersoo L."/>
            <person name="Vaario L.-M."/>
            <person name="Yamada A."/>
            <person name="Yan M."/>
            <person name="Wang P."/>
            <person name="Xu J."/>
            <person name="Bruns T."/>
            <person name="Baldrian P."/>
            <person name="Vilgalys R."/>
            <person name="Henrissat B."/>
            <person name="Grigoriev I.V."/>
            <person name="Hibbett D."/>
            <person name="Nagy L.G."/>
            <person name="Martin F.M."/>
        </authorList>
    </citation>
    <scope>NUCLEOTIDE SEQUENCE</scope>
    <source>
        <strain evidence="1">P2</strain>
    </source>
</reference>
<gene>
    <name evidence="1" type="ORF">BDM02DRAFT_3092061</name>
</gene>
<proteinExistence type="predicted"/>
<dbReference type="EMBL" id="MU117979">
    <property type="protein sequence ID" value="KAF9651002.1"/>
    <property type="molecule type" value="Genomic_DNA"/>
</dbReference>